<feature type="region of interest" description="Disordered" evidence="1">
    <location>
        <begin position="73"/>
        <end position="140"/>
    </location>
</feature>
<proteinExistence type="predicted"/>
<sequence>MDMLRRLLEIHRTLVPPEMMVQEAAAGDHWGAIMDLGRQEMEGEMAFRTYFTSDQNGTNILLSISAPALAISADPPTVSSPDEARHASPSPSPSSTPQPLQPPYTGSRPSRSGAPDSPPETATTPGEMANEPLYERDDAAKTDKDPMRVYVLEVGHIDCCGKTDGTFSVQGKESCFSPEMQLIWRLYNQRKDRTLSGGATNLAAKAFLDGICTDGALFMQFLTEDLMFPGFDHRQDYWSGAMAALSFLSGKRVIEQTGRQIDQDLRWQFQIDGTNLHLLHLAAQRDRGGVAEGAGAGAGAQEGGGTTAATSLEALAECISRVRGGQQSWFSLARLCVTKESETVENFVHRLTSCFQVQEVPGGGVDAVMDEKVKGFRDRIRAGRTIIAQLIRPDPLQRGTAAAEEVLHQLTRLIEARPIRIRDEDDYMMLRARKAGWPHDHFYVRVPNPFATSGCREEPDV</sequence>
<feature type="compositionally biased region" description="Pro residues" evidence="1">
    <location>
        <begin position="90"/>
        <end position="102"/>
    </location>
</feature>
<evidence type="ECO:0000313" key="3">
    <source>
        <dbReference type="Proteomes" id="UP000041254"/>
    </source>
</evidence>
<keyword evidence="3" id="KW-1185">Reference proteome</keyword>
<evidence type="ECO:0000313" key="2">
    <source>
        <dbReference type="EMBL" id="CEM11489.1"/>
    </source>
</evidence>
<dbReference type="PhylomeDB" id="A0A0G4FE60"/>
<dbReference type="AlphaFoldDB" id="A0A0G4FE60"/>
<protein>
    <submittedName>
        <fullName evidence="2">Uncharacterized protein</fullName>
    </submittedName>
</protein>
<accession>A0A0G4FE60</accession>
<gene>
    <name evidence="2" type="ORF">Vbra_15152</name>
</gene>
<dbReference type="VEuPathDB" id="CryptoDB:Vbra_15152"/>
<name>A0A0G4FE60_VITBC</name>
<dbReference type="EMBL" id="CDMY01000417">
    <property type="protein sequence ID" value="CEM11489.1"/>
    <property type="molecule type" value="Genomic_DNA"/>
</dbReference>
<dbReference type="Proteomes" id="UP000041254">
    <property type="component" value="Unassembled WGS sequence"/>
</dbReference>
<reference evidence="2 3" key="1">
    <citation type="submission" date="2014-11" db="EMBL/GenBank/DDBJ databases">
        <authorList>
            <person name="Zhu J."/>
            <person name="Qi W."/>
            <person name="Song R."/>
        </authorList>
    </citation>
    <scope>NUCLEOTIDE SEQUENCE [LARGE SCALE GENOMIC DNA]</scope>
</reference>
<organism evidence="2 3">
    <name type="scientific">Vitrella brassicaformis (strain CCMP3155)</name>
    <dbReference type="NCBI Taxonomy" id="1169540"/>
    <lineage>
        <taxon>Eukaryota</taxon>
        <taxon>Sar</taxon>
        <taxon>Alveolata</taxon>
        <taxon>Colpodellida</taxon>
        <taxon>Vitrellaceae</taxon>
        <taxon>Vitrella</taxon>
    </lineage>
</organism>
<dbReference type="InParanoid" id="A0A0G4FE60"/>
<evidence type="ECO:0000256" key="1">
    <source>
        <dbReference type="SAM" id="MobiDB-lite"/>
    </source>
</evidence>